<dbReference type="Proteomes" id="UP000006726">
    <property type="component" value="Chromosome 4"/>
</dbReference>
<dbReference type="InterPro" id="IPR015943">
    <property type="entry name" value="WD40/YVTN_repeat-like_dom_sf"/>
</dbReference>
<keyword evidence="5" id="KW-0539">Nucleus</keyword>
<dbReference type="GO" id="GO:0006325">
    <property type="term" value="P:chromatin organization"/>
    <property type="evidence" value="ECO:0007669"/>
    <property type="project" value="UniProtKB-KW"/>
</dbReference>
<sequence length="575" mass="65109">YMDKLNNNPKIQEHWLWKKNVPFIYDYLFITPLRWPTLTFSIPPIRFNSEDMKAEEANSDISNDSEISLYGQLLIYGAYSSSVPSNIEGRAIDSNSHEKYITISMLDTPNFDVDLLMCDDLPDGNSDKKLEKPNYLSPDINSIFKIMVNDDPIKICSRLDESKNRILIASKMLRGEIWFHNIGIEEICDETFKVRARAINSKEESEIVSVYSSDYGNDTILNHKYNSGKSGYGMEWGTTNSNWLLTGNEDSSLYIFDVNICEAVFKDQSYNISCGINDLCWINPTLTPNIFSTVNHQGCLSIYDYRCSLKNSKSNVNSPINKWSISDSPCVSISAHPTVSNLISIGGYDGTIYIVDLRYFSNNKQINGFHSHNKGIVNKFKYNTEPVHRLEWHSGGNGLLLSSSLDGKACIWDITRCNNLPIWDQMDPNITNNFSSTSNSSPNSFRKNLESTNKSLDNPVDPEIDIKRSLKLLINNNSSSWTKNEKSDGPNELIGVHSGHTGQITDSHWMFSPNNDSWTVVSTDTLNGLHVWSFNEAIFTSENDLVELSYAKQTKFDQSIIYSTKDSIQNLVNSL</sequence>
<dbReference type="SUPFAM" id="SSF50978">
    <property type="entry name" value="WD40 repeat-like"/>
    <property type="match status" value="1"/>
</dbReference>
<dbReference type="InParanoid" id="Q5CQM7"/>
<gene>
    <name evidence="8" type="ORF">cgd4_120</name>
</gene>
<reference evidence="8 9" key="1">
    <citation type="journal article" date="2004" name="Science">
        <title>Complete genome sequence of the apicomplexan, Cryptosporidium parvum.</title>
        <authorList>
            <person name="Abrahamsen M.S."/>
            <person name="Templeton T.J."/>
            <person name="Enomoto S."/>
            <person name="Abrahante J.E."/>
            <person name="Zhu G."/>
            <person name="Lancto C.A."/>
            <person name="Deng M."/>
            <person name="Liu C."/>
            <person name="Widmer G."/>
            <person name="Tzipori S."/>
            <person name="Buck G.A."/>
            <person name="Xu P."/>
            <person name="Bankier A.T."/>
            <person name="Dear P.H."/>
            <person name="Konfortov B.A."/>
            <person name="Spriggs H.F."/>
            <person name="Iyer L."/>
            <person name="Anantharaman V."/>
            <person name="Aravind L."/>
            <person name="Kapur V."/>
        </authorList>
    </citation>
    <scope>NUCLEOTIDE SEQUENCE [LARGE SCALE GENOMIC DNA]</scope>
    <source>
        <strain evidence="9">Iowa II</strain>
    </source>
</reference>
<evidence type="ECO:0000256" key="1">
    <source>
        <dbReference type="ARBA" id="ARBA00004123"/>
    </source>
</evidence>
<organism evidence="8 9">
    <name type="scientific">Cryptosporidium parvum (strain Iowa II)</name>
    <dbReference type="NCBI Taxonomy" id="353152"/>
    <lineage>
        <taxon>Eukaryota</taxon>
        <taxon>Sar</taxon>
        <taxon>Alveolata</taxon>
        <taxon>Apicomplexa</taxon>
        <taxon>Conoidasida</taxon>
        <taxon>Coccidia</taxon>
        <taxon>Eucoccidiorida</taxon>
        <taxon>Eimeriorina</taxon>
        <taxon>Cryptosporidiidae</taxon>
        <taxon>Cryptosporidium</taxon>
    </lineage>
</organism>
<dbReference type="InterPro" id="IPR022052">
    <property type="entry name" value="Histone-bd_RBBP4-like_N"/>
</dbReference>
<proteinExistence type="predicted"/>
<feature type="region of interest" description="Disordered" evidence="6">
    <location>
        <begin position="433"/>
        <end position="460"/>
    </location>
</feature>
<dbReference type="Pfam" id="PF12265">
    <property type="entry name" value="CAF1C_H4-bd"/>
    <property type="match status" value="1"/>
</dbReference>
<evidence type="ECO:0000256" key="4">
    <source>
        <dbReference type="ARBA" id="ARBA00022853"/>
    </source>
</evidence>
<comment type="subcellular location">
    <subcellularLocation>
        <location evidence="1">Nucleus</location>
    </subcellularLocation>
</comment>
<evidence type="ECO:0000256" key="2">
    <source>
        <dbReference type="ARBA" id="ARBA00022574"/>
    </source>
</evidence>
<dbReference type="InterPro" id="IPR036322">
    <property type="entry name" value="WD40_repeat_dom_sf"/>
</dbReference>
<evidence type="ECO:0000256" key="5">
    <source>
        <dbReference type="ARBA" id="ARBA00023242"/>
    </source>
</evidence>
<dbReference type="STRING" id="353152.Q5CQM7"/>
<accession>Q5CQM7</accession>
<dbReference type="InterPro" id="IPR019775">
    <property type="entry name" value="WD40_repeat_CS"/>
</dbReference>
<keyword evidence="2" id="KW-0853">WD repeat</keyword>
<evidence type="ECO:0000256" key="6">
    <source>
        <dbReference type="SAM" id="MobiDB-lite"/>
    </source>
</evidence>
<feature type="non-terminal residue" evidence="8">
    <location>
        <position position="1"/>
    </location>
</feature>
<evidence type="ECO:0000313" key="9">
    <source>
        <dbReference type="Proteomes" id="UP000006726"/>
    </source>
</evidence>
<keyword evidence="3" id="KW-0677">Repeat</keyword>
<dbReference type="SMART" id="SM00320">
    <property type="entry name" value="WD40"/>
    <property type="match status" value="5"/>
</dbReference>
<evidence type="ECO:0000259" key="7">
    <source>
        <dbReference type="Pfam" id="PF12265"/>
    </source>
</evidence>
<feature type="domain" description="Histone-binding protein RBBP4-like N-terminal" evidence="7">
    <location>
        <begin position="12"/>
        <end position="47"/>
    </location>
</feature>
<dbReference type="AlphaFoldDB" id="Q5CQM7"/>
<dbReference type="EMBL" id="AAEE01000009">
    <property type="protein sequence ID" value="EAK87735.1"/>
    <property type="molecule type" value="Genomic_DNA"/>
</dbReference>
<keyword evidence="4" id="KW-0156">Chromatin regulator</keyword>
<dbReference type="GeneID" id="3372666"/>
<dbReference type="GO" id="GO:0005634">
    <property type="term" value="C:nucleus"/>
    <property type="evidence" value="ECO:0007669"/>
    <property type="project" value="UniProtKB-SubCell"/>
</dbReference>
<dbReference type="PROSITE" id="PS00678">
    <property type="entry name" value="WD_REPEATS_1"/>
    <property type="match status" value="1"/>
</dbReference>
<dbReference type="PANTHER" id="PTHR22850">
    <property type="entry name" value="WD40 REPEAT FAMILY"/>
    <property type="match status" value="1"/>
</dbReference>
<evidence type="ECO:0000313" key="8">
    <source>
        <dbReference type="EMBL" id="EAK87735.1"/>
    </source>
</evidence>
<dbReference type="OrthoDB" id="427795at2759"/>
<protein>
    <submittedName>
        <fullName evidence="8">WD repeat protein</fullName>
    </submittedName>
</protein>
<dbReference type="Gene3D" id="2.130.10.10">
    <property type="entry name" value="YVTN repeat-like/Quinoprotein amine dehydrogenase"/>
    <property type="match status" value="1"/>
</dbReference>
<name>Q5CQM7_CRYPI</name>
<dbReference type="Pfam" id="PF00400">
    <property type="entry name" value="WD40"/>
    <property type="match status" value="1"/>
</dbReference>
<dbReference type="KEGG" id="cpv:cgd4_120"/>
<comment type="caution">
    <text evidence="8">The sequence shown here is derived from an EMBL/GenBank/DDBJ whole genome shotgun (WGS) entry which is preliminary data.</text>
</comment>
<dbReference type="InterPro" id="IPR001680">
    <property type="entry name" value="WD40_rpt"/>
</dbReference>
<evidence type="ECO:0000256" key="3">
    <source>
        <dbReference type="ARBA" id="ARBA00022737"/>
    </source>
</evidence>
<dbReference type="OMA" id="DVNICEA"/>
<dbReference type="InterPro" id="IPR050459">
    <property type="entry name" value="WD_repeat_RBAP46/RBAP48/MSI1"/>
</dbReference>
<feature type="compositionally biased region" description="Low complexity" evidence="6">
    <location>
        <begin position="433"/>
        <end position="445"/>
    </location>
</feature>
<keyword evidence="9" id="KW-1185">Reference proteome</keyword>
<dbReference type="RefSeq" id="XP_625621.1">
    <property type="nucleotide sequence ID" value="XM_625621.1"/>
</dbReference>